<evidence type="ECO:0000256" key="1">
    <source>
        <dbReference type="ARBA" id="ARBA00010201"/>
    </source>
</evidence>
<dbReference type="Proteomes" id="UP001500791">
    <property type="component" value="Unassembled WGS sequence"/>
</dbReference>
<accession>A0ABN0Y305</accession>
<organism evidence="3 4">
    <name type="scientific">Brevundimonas terrae</name>
    <dbReference type="NCBI Taxonomy" id="363631"/>
    <lineage>
        <taxon>Bacteria</taxon>
        <taxon>Pseudomonadati</taxon>
        <taxon>Pseudomonadota</taxon>
        <taxon>Alphaproteobacteria</taxon>
        <taxon>Caulobacterales</taxon>
        <taxon>Caulobacteraceae</taxon>
        <taxon>Brevundimonas</taxon>
    </lineage>
</organism>
<gene>
    <name evidence="3" type="ORF">GCM10009093_05350</name>
</gene>
<dbReference type="PANTHER" id="PTHR31423:SF3">
    <property type="entry name" value="PROLYL-TRNA SYNTHETASE ASSOCIATED DOMAIN-CONTAINING PROTEIN 1-RELATED"/>
    <property type="match status" value="1"/>
</dbReference>
<evidence type="ECO:0000259" key="2">
    <source>
        <dbReference type="Pfam" id="PF04073"/>
    </source>
</evidence>
<dbReference type="CDD" id="cd04335">
    <property type="entry name" value="PrdX_deacylase"/>
    <property type="match status" value="1"/>
</dbReference>
<feature type="domain" description="YbaK/aminoacyl-tRNA synthetase-associated" evidence="2">
    <location>
        <begin position="41"/>
        <end position="166"/>
    </location>
</feature>
<dbReference type="SUPFAM" id="SSF55826">
    <property type="entry name" value="YbaK/ProRS associated domain"/>
    <property type="match status" value="1"/>
</dbReference>
<dbReference type="Gene3D" id="3.90.960.10">
    <property type="entry name" value="YbaK/aminoacyl-tRNA synthetase-associated domain"/>
    <property type="match status" value="1"/>
</dbReference>
<keyword evidence="4" id="KW-1185">Reference proteome</keyword>
<protein>
    <submittedName>
        <fullName evidence="3">Prolyl-tRNA synthetase associated domain-containing protein</fullName>
    </submittedName>
</protein>
<dbReference type="InterPro" id="IPR007214">
    <property type="entry name" value="YbaK/aa-tRNA-synth-assoc-dom"/>
</dbReference>
<proteinExistence type="inferred from homology"/>
<evidence type="ECO:0000313" key="3">
    <source>
        <dbReference type="EMBL" id="GAA0381297.1"/>
    </source>
</evidence>
<comment type="caution">
    <text evidence="3">The sequence shown here is derived from an EMBL/GenBank/DDBJ whole genome shotgun (WGS) entry which is preliminary data.</text>
</comment>
<comment type="similarity">
    <text evidence="1">Belongs to the PRORSD1 family.</text>
</comment>
<dbReference type="Pfam" id="PF04073">
    <property type="entry name" value="tRNA_edit"/>
    <property type="match status" value="1"/>
</dbReference>
<dbReference type="PANTHER" id="PTHR31423">
    <property type="entry name" value="YBAK DOMAIN-CONTAINING PROTEIN"/>
    <property type="match status" value="1"/>
</dbReference>
<dbReference type="InterPro" id="IPR040285">
    <property type="entry name" value="ProX/PRXD1"/>
</dbReference>
<name>A0ABN0Y305_9CAUL</name>
<reference evidence="3 4" key="1">
    <citation type="journal article" date="2019" name="Int. J. Syst. Evol. Microbiol.">
        <title>The Global Catalogue of Microorganisms (GCM) 10K type strain sequencing project: providing services to taxonomists for standard genome sequencing and annotation.</title>
        <authorList>
            <consortium name="The Broad Institute Genomics Platform"/>
            <consortium name="The Broad Institute Genome Sequencing Center for Infectious Disease"/>
            <person name="Wu L."/>
            <person name="Ma J."/>
        </authorList>
    </citation>
    <scope>NUCLEOTIDE SEQUENCE [LARGE SCALE GENOMIC DNA]</scope>
    <source>
        <strain evidence="3 4">JCM 13476</strain>
    </source>
</reference>
<sequence>MTDVTDALSPDAPIQTVPAYDRNSLLAYLAAHEIEQTTHDHPAVFRVEEGLELKADMPGAHTKNLFLKDKKGRLWLISAAQDTVIDLKRAHKVLGSDRLSFGNEQLMWQYLGVRPGSVTALGLINDPDQSVTFVLDRALWEAEIVNFHPLVNTATTALAQADFRRFLETLDRPEFVVDFEAMERIV</sequence>
<dbReference type="InterPro" id="IPR036754">
    <property type="entry name" value="YbaK/aa-tRNA-synt-asso_dom_sf"/>
</dbReference>
<dbReference type="EMBL" id="BAAAEJ010000003">
    <property type="protein sequence ID" value="GAA0381297.1"/>
    <property type="molecule type" value="Genomic_DNA"/>
</dbReference>
<dbReference type="RefSeq" id="WP_167175585.1">
    <property type="nucleotide sequence ID" value="NZ_BAAAEJ010000003.1"/>
</dbReference>
<evidence type="ECO:0000313" key="4">
    <source>
        <dbReference type="Proteomes" id="UP001500791"/>
    </source>
</evidence>